<feature type="transmembrane region" description="Helical" evidence="5">
    <location>
        <begin position="180"/>
        <end position="202"/>
    </location>
</feature>
<dbReference type="RefSeq" id="WP_126636004.1">
    <property type="nucleotide sequence ID" value="NZ_BIFH01000014.1"/>
</dbReference>
<dbReference type="EMBL" id="BIFH01000014">
    <property type="protein sequence ID" value="GCD93769.1"/>
    <property type="molecule type" value="Genomic_DNA"/>
</dbReference>
<sequence>MTHDTFDRPDIEDDEHTRDDDTPPGGEVIPFPRETAVDPDAEIDHDQDDDTDGETDQDDDTEVRVPVDPPGRSRPTWSESVRGEQRRDVIPAWLRSREALREQSAWVLDHYKHVFAFHAVRTPVYAGTLALRSPLGAARLVGGALRWVSDADGRPVRAEAVRKADAAEYLKLAKHRDGKVRLRGTILAAAVLAAGVLLTALLLAGPTWALVVTLLGVVAGLGWAGAPEDRPVIGPAVVKAQAEKLSSGMVLRALGALGIAEINKAVAKGWGPRAFVAPITRDGPGWRADIDLPYGVTAVDIIERRDRLASGLRRPMGCVWPEPAYDQHAGRLVLWVGDQDMSQAKPAVWPLAASGSVSLFDPIPYATDQRGRVVLMSLMYANMLIGAMPGMGKTFALRIALLAAALDTTAELHVWELKGTGDLSPLEQVAHAYGSGADDDTIAGTMDSIRYVHTELERRAKVISGLPRDVCPENKVTPELAAKKRLRLHPLVLAVDECQELFTHEKFGKEADTKLTAIIKRGRALGIILLLATQRPDKDSLPTAISANVGIRFCLKVMGQTENDMILGTSSYKNGLRATTFTLKDRGIGYLVGAGPEASTGRSFYVDNPGAETVCTRARTARIAAGTLTGQAAGESADTDRTPVHDLLADILAVVEPTEAKVWNEIVVDRLAELRPDVYGPWATLDSQAKPAQLTTALKPFGVAVGQVWGTPVDGGKGANRRGITRDDITAAVTKRDGNRAAD</sequence>
<feature type="compositionally biased region" description="Acidic residues" evidence="4">
    <location>
        <begin position="37"/>
        <end position="61"/>
    </location>
</feature>
<feature type="domain" description="FtsK" evidence="6">
    <location>
        <begin position="360"/>
        <end position="564"/>
    </location>
</feature>
<protein>
    <submittedName>
        <fullName evidence="7">Cell division protein FtsK</fullName>
    </submittedName>
</protein>
<dbReference type="GO" id="GO:0003677">
    <property type="term" value="F:DNA binding"/>
    <property type="evidence" value="ECO:0007669"/>
    <property type="project" value="InterPro"/>
</dbReference>
<dbReference type="PANTHER" id="PTHR22683">
    <property type="entry name" value="SPORULATION PROTEIN RELATED"/>
    <property type="match status" value="1"/>
</dbReference>
<keyword evidence="5" id="KW-0812">Transmembrane</keyword>
<accession>A0A401YGR8</accession>
<evidence type="ECO:0000256" key="3">
    <source>
        <dbReference type="PROSITE-ProRule" id="PRU00289"/>
    </source>
</evidence>
<comment type="caution">
    <text evidence="7">The sequence shown here is derived from an EMBL/GenBank/DDBJ whole genome shotgun (WGS) entry which is preliminary data.</text>
</comment>
<dbReference type="PANTHER" id="PTHR22683:SF41">
    <property type="entry name" value="DNA TRANSLOCASE FTSK"/>
    <property type="match status" value="1"/>
</dbReference>
<keyword evidence="2 3" id="KW-0067">ATP-binding</keyword>
<evidence type="ECO:0000256" key="2">
    <source>
        <dbReference type="ARBA" id="ARBA00022840"/>
    </source>
</evidence>
<dbReference type="InterPro" id="IPR050206">
    <property type="entry name" value="FtsK/SpoIIIE/SftA"/>
</dbReference>
<keyword evidence="7" id="KW-0131">Cell cycle</keyword>
<proteinExistence type="predicted"/>
<dbReference type="OrthoDB" id="3315716at2"/>
<dbReference type="SUPFAM" id="SSF52540">
    <property type="entry name" value="P-loop containing nucleoside triphosphate hydrolases"/>
    <property type="match status" value="1"/>
</dbReference>
<feature type="region of interest" description="Disordered" evidence="4">
    <location>
        <begin position="1"/>
        <end position="82"/>
    </location>
</feature>
<feature type="compositionally biased region" description="Basic and acidic residues" evidence="4">
    <location>
        <begin position="1"/>
        <end position="21"/>
    </location>
</feature>
<evidence type="ECO:0000256" key="1">
    <source>
        <dbReference type="ARBA" id="ARBA00022741"/>
    </source>
</evidence>
<dbReference type="InterPro" id="IPR002543">
    <property type="entry name" value="FtsK_dom"/>
</dbReference>
<dbReference type="AlphaFoldDB" id="A0A401YGR8"/>
<evidence type="ECO:0000256" key="5">
    <source>
        <dbReference type="SAM" id="Phobius"/>
    </source>
</evidence>
<keyword evidence="1 3" id="KW-0547">Nucleotide-binding</keyword>
<keyword evidence="5" id="KW-1133">Transmembrane helix</keyword>
<reference evidence="7 8" key="1">
    <citation type="submission" date="2018-12" db="EMBL/GenBank/DDBJ databases">
        <title>Draft genome sequence of Embleya hyalina NBRC 13850T.</title>
        <authorList>
            <person name="Komaki H."/>
            <person name="Hosoyama A."/>
            <person name="Kimura A."/>
            <person name="Ichikawa N."/>
            <person name="Tamura T."/>
        </authorList>
    </citation>
    <scope>NUCLEOTIDE SEQUENCE [LARGE SCALE GENOMIC DNA]</scope>
    <source>
        <strain evidence="7 8">NBRC 13850</strain>
    </source>
</reference>
<dbReference type="PROSITE" id="PS50901">
    <property type="entry name" value="FTSK"/>
    <property type="match status" value="1"/>
</dbReference>
<name>A0A401YGR8_9ACTN</name>
<keyword evidence="8" id="KW-1185">Reference proteome</keyword>
<evidence type="ECO:0000313" key="8">
    <source>
        <dbReference type="Proteomes" id="UP000286931"/>
    </source>
</evidence>
<gene>
    <name evidence="7" type="ORF">EHYA_01417</name>
</gene>
<dbReference type="Proteomes" id="UP000286931">
    <property type="component" value="Unassembled WGS sequence"/>
</dbReference>
<evidence type="ECO:0000256" key="4">
    <source>
        <dbReference type="SAM" id="MobiDB-lite"/>
    </source>
</evidence>
<dbReference type="Gene3D" id="3.40.50.300">
    <property type="entry name" value="P-loop containing nucleotide triphosphate hydrolases"/>
    <property type="match status" value="1"/>
</dbReference>
<feature type="transmembrane region" description="Helical" evidence="5">
    <location>
        <begin position="373"/>
        <end position="392"/>
    </location>
</feature>
<evidence type="ECO:0000259" key="6">
    <source>
        <dbReference type="PROSITE" id="PS50901"/>
    </source>
</evidence>
<dbReference type="GO" id="GO:0005524">
    <property type="term" value="F:ATP binding"/>
    <property type="evidence" value="ECO:0007669"/>
    <property type="project" value="UniProtKB-UniRule"/>
</dbReference>
<keyword evidence="7" id="KW-0132">Cell division</keyword>
<keyword evidence="5" id="KW-0472">Membrane</keyword>
<feature type="binding site" evidence="3">
    <location>
        <begin position="387"/>
        <end position="394"/>
    </location>
    <ligand>
        <name>ATP</name>
        <dbReference type="ChEBI" id="CHEBI:30616"/>
    </ligand>
</feature>
<feature type="transmembrane region" description="Helical" evidence="5">
    <location>
        <begin position="208"/>
        <end position="226"/>
    </location>
</feature>
<dbReference type="InterPro" id="IPR027417">
    <property type="entry name" value="P-loop_NTPase"/>
</dbReference>
<organism evidence="7 8">
    <name type="scientific">Embleya hyalina</name>
    <dbReference type="NCBI Taxonomy" id="516124"/>
    <lineage>
        <taxon>Bacteria</taxon>
        <taxon>Bacillati</taxon>
        <taxon>Actinomycetota</taxon>
        <taxon>Actinomycetes</taxon>
        <taxon>Kitasatosporales</taxon>
        <taxon>Streptomycetaceae</taxon>
        <taxon>Embleya</taxon>
    </lineage>
</organism>
<dbReference type="GO" id="GO:0051301">
    <property type="term" value="P:cell division"/>
    <property type="evidence" value="ECO:0007669"/>
    <property type="project" value="UniProtKB-KW"/>
</dbReference>
<evidence type="ECO:0000313" key="7">
    <source>
        <dbReference type="EMBL" id="GCD93769.1"/>
    </source>
</evidence>